<feature type="binding site" evidence="10">
    <location>
        <position position="172"/>
    </location>
    <ligand>
        <name>Mg(2+)</name>
        <dbReference type="ChEBI" id="CHEBI:18420"/>
    </ligand>
</feature>
<dbReference type="InterPro" id="IPR036412">
    <property type="entry name" value="HAD-like_sf"/>
</dbReference>
<feature type="binding site" evidence="10">
    <location>
        <position position="12"/>
    </location>
    <ligand>
        <name>Mg(2+)</name>
        <dbReference type="ChEBI" id="CHEBI:18420"/>
    </ligand>
</feature>
<dbReference type="EC" id="3.1.3.18" evidence="5 10"/>
<organism evidence="11 12">
    <name type="scientific">Defluviicoccus vanus</name>
    <dbReference type="NCBI Taxonomy" id="111831"/>
    <lineage>
        <taxon>Bacteria</taxon>
        <taxon>Pseudomonadati</taxon>
        <taxon>Pseudomonadota</taxon>
        <taxon>Alphaproteobacteria</taxon>
        <taxon>Rhodospirillales</taxon>
        <taxon>Rhodospirillaceae</taxon>
        <taxon>Defluviicoccus</taxon>
    </lineage>
</organism>
<dbReference type="UniPathway" id="UPA00865">
    <property type="reaction ID" value="UER00834"/>
</dbReference>
<dbReference type="InterPro" id="IPR006549">
    <property type="entry name" value="HAD-SF_hydro_IIIA"/>
</dbReference>
<evidence type="ECO:0000256" key="10">
    <source>
        <dbReference type="HAMAP-Rule" id="MF_00495"/>
    </source>
</evidence>
<evidence type="ECO:0000256" key="5">
    <source>
        <dbReference type="ARBA" id="ARBA00013078"/>
    </source>
</evidence>
<dbReference type="InterPro" id="IPR023198">
    <property type="entry name" value="PGP-like_dom2"/>
</dbReference>
<dbReference type="GO" id="GO:0046872">
    <property type="term" value="F:metal ion binding"/>
    <property type="evidence" value="ECO:0007669"/>
    <property type="project" value="UniProtKB-KW"/>
</dbReference>
<evidence type="ECO:0000256" key="6">
    <source>
        <dbReference type="ARBA" id="ARBA00022723"/>
    </source>
</evidence>
<protein>
    <recommendedName>
        <fullName evidence="5 10">Phosphoglycolate phosphatase</fullName>
        <shortName evidence="10">PGP</shortName>
        <shortName evidence="10">PGPase</shortName>
        <ecNumber evidence="5 10">3.1.3.18</ecNumber>
    </recommendedName>
</protein>
<keyword evidence="12" id="KW-1185">Reference proteome</keyword>
<dbReference type="NCBIfam" id="TIGR01662">
    <property type="entry name" value="HAD-SF-IIIA"/>
    <property type="match status" value="1"/>
</dbReference>
<comment type="cofactor">
    <cofactor evidence="2 10">
        <name>Mg(2+)</name>
        <dbReference type="ChEBI" id="CHEBI:18420"/>
    </cofactor>
</comment>
<keyword evidence="8 10" id="KW-0460">Magnesium</keyword>
<keyword evidence="6 10" id="KW-0479">Metal-binding</keyword>
<reference evidence="11 12" key="1">
    <citation type="submission" date="2020-05" db="EMBL/GenBank/DDBJ databases">
        <title>Complete closed genome sequence of Defluviicoccus vanus.</title>
        <authorList>
            <person name="Bessarab I."/>
            <person name="Arumugam K."/>
            <person name="Maszenan A.M."/>
            <person name="Seviour R.J."/>
            <person name="Williams R.B."/>
        </authorList>
    </citation>
    <scope>NUCLEOTIDE SEQUENCE [LARGE SCALE GENOMIC DNA]</scope>
    <source>
        <strain evidence="11 12">Ben 114</strain>
    </source>
</reference>
<dbReference type="Proteomes" id="UP000516369">
    <property type="component" value="Chromosome"/>
</dbReference>
<feature type="active site" description="Nucleophile" evidence="10">
    <location>
        <position position="10"/>
    </location>
</feature>
<dbReference type="RefSeq" id="WP_190262047.1">
    <property type="nucleotide sequence ID" value="NZ_CP053923.1"/>
</dbReference>
<accession>A0A7H1MYS4</accession>
<comment type="function">
    <text evidence="10">Specifically catalyzes the dephosphorylation of 2-phosphoglycolate. Is involved in the dissimilation of the intracellular 2-phosphoglycolate formed during the DNA repair of 3'-phosphoglycolate ends, a major class of DNA lesions induced by oxidative stress.</text>
</comment>
<dbReference type="GO" id="GO:0005975">
    <property type="term" value="P:carbohydrate metabolic process"/>
    <property type="evidence" value="ECO:0007669"/>
    <property type="project" value="InterPro"/>
</dbReference>
<dbReference type="InterPro" id="IPR006439">
    <property type="entry name" value="HAD-SF_hydro_IA"/>
</dbReference>
<dbReference type="KEGG" id="dvn:HQ394_03530"/>
<proteinExistence type="inferred from homology"/>
<dbReference type="Gene3D" id="1.10.150.240">
    <property type="entry name" value="Putative phosphatase, domain 2"/>
    <property type="match status" value="1"/>
</dbReference>
<dbReference type="Gene3D" id="3.40.50.1000">
    <property type="entry name" value="HAD superfamily/HAD-like"/>
    <property type="match status" value="1"/>
</dbReference>
<dbReference type="GO" id="GO:0005829">
    <property type="term" value="C:cytosol"/>
    <property type="evidence" value="ECO:0007669"/>
    <property type="project" value="TreeGrafter"/>
</dbReference>
<keyword evidence="7 10" id="KW-0378">Hydrolase</keyword>
<dbReference type="InterPro" id="IPR050155">
    <property type="entry name" value="HAD-like_hydrolase_sf"/>
</dbReference>
<sequence length="227" mass="23287">MGVIQVIIFDLDGTLVDSVADIAFAANQVLAARRLRTLAVEAFIPLIGEGAKRLMERTLLAAGGDAEDDLEGALAAFLGAYAANLTRATVAYPGAAEALMTLAAAGYRLAVCTNKPEAHARTILTRLGLDRQLTMIIGGDSVPGARKPDPQMLAPILAACGVSAAAAVMIGDSITDVRLARAAGMPVMLRAGGYATQPAAALGADAVVDDLGELPRAIERLQRAAIA</sequence>
<dbReference type="HAMAP" id="MF_00495">
    <property type="entry name" value="GPH_hydrolase_bact"/>
    <property type="match status" value="1"/>
</dbReference>
<evidence type="ECO:0000256" key="3">
    <source>
        <dbReference type="ARBA" id="ARBA00004818"/>
    </source>
</evidence>
<gene>
    <name evidence="11" type="ORF">HQ394_03530</name>
</gene>
<dbReference type="SFLD" id="SFLDS00003">
    <property type="entry name" value="Haloacid_Dehalogenase"/>
    <property type="match status" value="1"/>
</dbReference>
<dbReference type="Pfam" id="PF00702">
    <property type="entry name" value="Hydrolase"/>
    <property type="match status" value="1"/>
</dbReference>
<name>A0A7H1MYS4_9PROT</name>
<comment type="catalytic activity">
    <reaction evidence="1 10">
        <text>2-phosphoglycolate + H2O = glycolate + phosphate</text>
        <dbReference type="Rhea" id="RHEA:14369"/>
        <dbReference type="ChEBI" id="CHEBI:15377"/>
        <dbReference type="ChEBI" id="CHEBI:29805"/>
        <dbReference type="ChEBI" id="CHEBI:43474"/>
        <dbReference type="ChEBI" id="CHEBI:58033"/>
        <dbReference type="EC" id="3.1.3.18"/>
    </reaction>
</comment>
<evidence type="ECO:0000313" key="11">
    <source>
        <dbReference type="EMBL" id="QNT68610.1"/>
    </source>
</evidence>
<comment type="pathway">
    <text evidence="3 10">Organic acid metabolism; glycolate biosynthesis; glycolate from 2-phosphoglycolate: step 1/1.</text>
</comment>
<evidence type="ECO:0000256" key="8">
    <source>
        <dbReference type="ARBA" id="ARBA00022842"/>
    </source>
</evidence>
<keyword evidence="9 10" id="KW-0119">Carbohydrate metabolism</keyword>
<evidence type="ECO:0000313" key="12">
    <source>
        <dbReference type="Proteomes" id="UP000516369"/>
    </source>
</evidence>
<dbReference type="PANTHER" id="PTHR43434">
    <property type="entry name" value="PHOSPHOGLYCOLATE PHOSPHATASE"/>
    <property type="match status" value="1"/>
</dbReference>
<dbReference type="GO" id="GO:0006281">
    <property type="term" value="P:DNA repair"/>
    <property type="evidence" value="ECO:0007669"/>
    <property type="project" value="TreeGrafter"/>
</dbReference>
<evidence type="ECO:0000256" key="7">
    <source>
        <dbReference type="ARBA" id="ARBA00022801"/>
    </source>
</evidence>
<evidence type="ECO:0000256" key="4">
    <source>
        <dbReference type="ARBA" id="ARBA00006171"/>
    </source>
</evidence>
<dbReference type="SUPFAM" id="SSF56784">
    <property type="entry name" value="HAD-like"/>
    <property type="match status" value="1"/>
</dbReference>
<dbReference type="SFLD" id="SFLDG01129">
    <property type="entry name" value="C1.5:_HAD__Beta-PGM__Phosphata"/>
    <property type="match status" value="1"/>
</dbReference>
<dbReference type="GO" id="GO:0008967">
    <property type="term" value="F:phosphoglycolate phosphatase activity"/>
    <property type="evidence" value="ECO:0007669"/>
    <property type="project" value="UniProtKB-UniRule"/>
</dbReference>
<dbReference type="GO" id="GO:0046295">
    <property type="term" value="P:glycolate biosynthetic process"/>
    <property type="evidence" value="ECO:0007669"/>
    <property type="project" value="UniProtKB-UniRule"/>
</dbReference>
<dbReference type="InterPro" id="IPR037512">
    <property type="entry name" value="PGPase_prok"/>
</dbReference>
<dbReference type="SFLD" id="SFLDG01135">
    <property type="entry name" value="C1.5.6:_HAD__Beta-PGM__Phospha"/>
    <property type="match status" value="1"/>
</dbReference>
<evidence type="ECO:0000256" key="1">
    <source>
        <dbReference type="ARBA" id="ARBA00000830"/>
    </source>
</evidence>
<feature type="binding site" evidence="10">
    <location>
        <position position="10"/>
    </location>
    <ligand>
        <name>Mg(2+)</name>
        <dbReference type="ChEBI" id="CHEBI:18420"/>
    </ligand>
</feature>
<dbReference type="EMBL" id="CP053923">
    <property type="protein sequence ID" value="QNT68610.1"/>
    <property type="molecule type" value="Genomic_DNA"/>
</dbReference>
<evidence type="ECO:0000256" key="2">
    <source>
        <dbReference type="ARBA" id="ARBA00001946"/>
    </source>
</evidence>
<comment type="similarity">
    <text evidence="4 10">Belongs to the HAD-like hydrolase superfamily. CbbY/CbbZ/Gph/YieH family.</text>
</comment>
<evidence type="ECO:0000256" key="9">
    <source>
        <dbReference type="ARBA" id="ARBA00023277"/>
    </source>
</evidence>
<dbReference type="NCBIfam" id="TIGR01549">
    <property type="entry name" value="HAD-SF-IA-v1"/>
    <property type="match status" value="1"/>
</dbReference>
<dbReference type="InterPro" id="IPR023214">
    <property type="entry name" value="HAD_sf"/>
</dbReference>
<dbReference type="AlphaFoldDB" id="A0A7H1MYS4"/>
<dbReference type="PANTHER" id="PTHR43434:SF1">
    <property type="entry name" value="PHOSPHOGLYCOLATE PHOSPHATASE"/>
    <property type="match status" value="1"/>
</dbReference>